<dbReference type="InterPro" id="IPR052535">
    <property type="entry name" value="Bacilysin_H2HPP_isomerase"/>
</dbReference>
<dbReference type="AlphaFoldDB" id="A0A3M0ADT2"/>
<protein>
    <submittedName>
        <fullName evidence="2">Cupin domain</fullName>
    </submittedName>
</protein>
<dbReference type="Proteomes" id="UP000267187">
    <property type="component" value="Unassembled WGS sequence"/>
</dbReference>
<organism evidence="2 3">
    <name type="scientific">Umboniibacter marinipuniceus</name>
    <dbReference type="NCBI Taxonomy" id="569599"/>
    <lineage>
        <taxon>Bacteria</taxon>
        <taxon>Pseudomonadati</taxon>
        <taxon>Pseudomonadota</taxon>
        <taxon>Gammaproteobacteria</taxon>
        <taxon>Cellvibrionales</taxon>
        <taxon>Cellvibrionaceae</taxon>
        <taxon>Umboniibacter</taxon>
    </lineage>
</organism>
<evidence type="ECO:0000313" key="2">
    <source>
        <dbReference type="EMBL" id="RMA82284.1"/>
    </source>
</evidence>
<dbReference type="SUPFAM" id="SSF51182">
    <property type="entry name" value="RmlC-like cupins"/>
    <property type="match status" value="1"/>
</dbReference>
<reference evidence="2 3" key="1">
    <citation type="submission" date="2018-10" db="EMBL/GenBank/DDBJ databases">
        <title>Genomic Encyclopedia of Type Strains, Phase IV (KMG-IV): sequencing the most valuable type-strain genomes for metagenomic binning, comparative biology and taxonomic classification.</title>
        <authorList>
            <person name="Goeker M."/>
        </authorList>
    </citation>
    <scope>NUCLEOTIDE SEQUENCE [LARGE SCALE GENOMIC DNA]</scope>
    <source>
        <strain evidence="2 3">DSM 25080</strain>
    </source>
</reference>
<dbReference type="PANTHER" id="PTHR40112:SF1">
    <property type="entry name" value="H2HPP ISOMERASE"/>
    <property type="match status" value="1"/>
</dbReference>
<dbReference type="InterPro" id="IPR011051">
    <property type="entry name" value="RmlC_Cupin_sf"/>
</dbReference>
<name>A0A3M0ADT2_9GAMM</name>
<dbReference type="PIRSF" id="PIRSF029883">
    <property type="entry name" value="KdgF"/>
    <property type="match status" value="1"/>
</dbReference>
<keyword evidence="3" id="KW-1185">Reference proteome</keyword>
<dbReference type="CDD" id="cd02238">
    <property type="entry name" value="cupin_KdgF"/>
    <property type="match status" value="1"/>
</dbReference>
<evidence type="ECO:0000259" key="1">
    <source>
        <dbReference type="Pfam" id="PF07883"/>
    </source>
</evidence>
<feature type="domain" description="Cupin type-2" evidence="1">
    <location>
        <begin position="42"/>
        <end position="97"/>
    </location>
</feature>
<dbReference type="InterPro" id="IPR013096">
    <property type="entry name" value="Cupin_2"/>
</dbReference>
<dbReference type="RefSeq" id="WP_121875626.1">
    <property type="nucleotide sequence ID" value="NZ_REFJ01000001.1"/>
</dbReference>
<gene>
    <name evidence="2" type="ORF">DFR27_0232</name>
</gene>
<proteinExistence type="predicted"/>
<dbReference type="OrthoDB" id="9811153at2"/>
<dbReference type="PANTHER" id="PTHR40112">
    <property type="entry name" value="H2HPP ISOMERASE"/>
    <property type="match status" value="1"/>
</dbReference>
<dbReference type="InterPro" id="IPR014710">
    <property type="entry name" value="RmlC-like_jellyroll"/>
</dbReference>
<dbReference type="InterPro" id="IPR025499">
    <property type="entry name" value="KdgF"/>
</dbReference>
<comment type="caution">
    <text evidence="2">The sequence shown here is derived from an EMBL/GenBank/DDBJ whole genome shotgun (WGS) entry which is preliminary data.</text>
</comment>
<dbReference type="EMBL" id="REFJ01000001">
    <property type="protein sequence ID" value="RMA82284.1"/>
    <property type="molecule type" value="Genomic_DNA"/>
</dbReference>
<sequence>MTKVQSEHFIFAATSEVEDLGGGLKRQILGYNHELMAVKVWFAEGAEGYTHKHRHSQVTYVEEGEFHFNIDGEIRVLRKGDSCLIPPHVEHGAISPTGGILIDTFSPVRSDFIEGS</sequence>
<dbReference type="Pfam" id="PF07883">
    <property type="entry name" value="Cupin_2"/>
    <property type="match status" value="1"/>
</dbReference>
<evidence type="ECO:0000313" key="3">
    <source>
        <dbReference type="Proteomes" id="UP000267187"/>
    </source>
</evidence>
<dbReference type="Gene3D" id="2.60.120.10">
    <property type="entry name" value="Jelly Rolls"/>
    <property type="match status" value="1"/>
</dbReference>
<accession>A0A3M0ADT2</accession>